<protein>
    <submittedName>
        <fullName evidence="2">DUF5013 domain-containing protein</fullName>
    </submittedName>
</protein>
<evidence type="ECO:0000313" key="2">
    <source>
        <dbReference type="EMBL" id="MBD0831545.1"/>
    </source>
</evidence>
<dbReference type="AlphaFoldDB" id="A0A8J6Q7A4"/>
<dbReference type="Pfam" id="PF16405">
    <property type="entry name" value="DUF5013"/>
    <property type="match status" value="1"/>
</dbReference>
<accession>A0A8J6Q7A4</accession>
<keyword evidence="3" id="KW-1185">Reference proteome</keyword>
<gene>
    <name evidence="2" type="ORF">ICJ83_05305</name>
</gene>
<dbReference type="EMBL" id="JACVXB010000002">
    <property type="protein sequence ID" value="MBD0831545.1"/>
    <property type="molecule type" value="Genomic_DNA"/>
</dbReference>
<organism evidence="2 3">
    <name type="scientific">Aestuariibaculum sediminum</name>
    <dbReference type="NCBI Taxonomy" id="2770637"/>
    <lineage>
        <taxon>Bacteria</taxon>
        <taxon>Pseudomonadati</taxon>
        <taxon>Bacteroidota</taxon>
        <taxon>Flavobacteriia</taxon>
        <taxon>Flavobacteriales</taxon>
        <taxon>Flavobacteriaceae</taxon>
    </lineage>
</organism>
<comment type="caution">
    <text evidence="2">The sequence shown here is derived from an EMBL/GenBank/DDBJ whole genome shotgun (WGS) entry which is preliminary data.</text>
</comment>
<evidence type="ECO:0000259" key="1">
    <source>
        <dbReference type="Pfam" id="PF16405"/>
    </source>
</evidence>
<reference evidence="2 3" key="1">
    <citation type="submission" date="2020-09" db="EMBL/GenBank/DDBJ databases">
        <title>TT11 complete genome.</title>
        <authorList>
            <person name="Wu Z."/>
        </authorList>
    </citation>
    <scope>NUCLEOTIDE SEQUENCE [LARGE SCALE GENOMIC DNA]</scope>
    <source>
        <strain evidence="2 3">TT11</strain>
    </source>
</reference>
<evidence type="ECO:0000313" key="3">
    <source>
        <dbReference type="Proteomes" id="UP000600588"/>
    </source>
</evidence>
<dbReference type="InterPro" id="IPR032181">
    <property type="entry name" value="DUF5013"/>
</dbReference>
<dbReference type="Proteomes" id="UP000600588">
    <property type="component" value="Unassembled WGS sequence"/>
</dbReference>
<name>A0A8J6Q7A4_9FLAO</name>
<dbReference type="Pfam" id="PF16389">
    <property type="entry name" value="DUF4998"/>
    <property type="match status" value="1"/>
</dbReference>
<proteinExistence type="predicted"/>
<sequence length="386" mass="42584">MAISACTKMDDGYKEFLEGGEISYTGKIDSLKVYSGKNRVKVEGLFMSDPKITECRVFWNNGEDFVSVPVNRTNGVDTLEVIIDNLEENIYSFDVRTYDALGNESVSVSGIGSVYGERYQNSLYSRPVYSNVLVGNELEVKLGDMDLSSGVIGSEIVYTNQSDEESKIFVPIDSFTQKIPDFKAGSIYSFSTLFLPDETSIDTFYTTPIEYKPVPTPVLGNAAIPFKAESTSGRWGVLAAPWISNDAVKNHNGYGGWDEWNGNIFNIESGWGAAPVINGKIYQVVAAEPATYQLKVVIRDTNHDATADRGAYFMIAQGDGLPDFVNVETAPEVLGYKRILSTSSLEYLITFTVDAPTNISVGQVTTQPEGFNRYCNIRSWEIIVVN</sequence>
<feature type="domain" description="DUF5013" evidence="1">
    <location>
        <begin position="221"/>
        <end position="362"/>
    </location>
</feature>